<dbReference type="PANTHER" id="PTHR11260:SF778">
    <property type="entry name" value="GLUTATHIONE TRANSFERASE"/>
    <property type="match status" value="1"/>
</dbReference>
<dbReference type="InterPro" id="IPR040079">
    <property type="entry name" value="Glutathione_S-Trfase"/>
</dbReference>
<dbReference type="Gramene" id="KJB72174">
    <property type="protein sequence ID" value="KJB72174"/>
    <property type="gene ID" value="B456_011G163600"/>
</dbReference>
<dbReference type="OrthoDB" id="202840at2759"/>
<feature type="domain" description="GST C-terminal" evidence="9">
    <location>
        <begin position="86"/>
        <end position="217"/>
    </location>
</feature>
<dbReference type="OMA" id="WPNNPLL"/>
<gene>
    <name evidence="10" type="ORF">B456_011G163600</name>
</gene>
<dbReference type="Proteomes" id="UP000032304">
    <property type="component" value="Chromosome 11"/>
</dbReference>
<name>A0A0D2UU21_GOSRA</name>
<evidence type="ECO:0000256" key="3">
    <source>
        <dbReference type="ARBA" id="ARBA00022490"/>
    </source>
</evidence>
<dbReference type="Gene3D" id="1.20.1050.10">
    <property type="match status" value="1"/>
</dbReference>
<dbReference type="GO" id="GO:0004364">
    <property type="term" value="F:glutathione transferase activity"/>
    <property type="evidence" value="ECO:0007669"/>
    <property type="project" value="UniProtKB-EC"/>
</dbReference>
<dbReference type="CDD" id="cd03185">
    <property type="entry name" value="GST_C_Tau"/>
    <property type="match status" value="1"/>
</dbReference>
<dbReference type="PROSITE" id="PS50404">
    <property type="entry name" value="GST_NTER"/>
    <property type="match status" value="1"/>
</dbReference>
<evidence type="ECO:0000256" key="7">
    <source>
        <dbReference type="ARBA" id="ARBA00047960"/>
    </source>
</evidence>
<dbReference type="GO" id="GO:0006749">
    <property type="term" value="P:glutathione metabolic process"/>
    <property type="evidence" value="ECO:0007669"/>
    <property type="project" value="InterPro"/>
</dbReference>
<comment type="subcellular location">
    <subcellularLocation>
        <location evidence="1">Cytoplasm</location>
        <location evidence="1">Cytosol</location>
    </subcellularLocation>
</comment>
<evidence type="ECO:0000256" key="5">
    <source>
        <dbReference type="ARBA" id="ARBA00022679"/>
    </source>
</evidence>
<feature type="domain" description="GST N-terminal" evidence="8">
    <location>
        <begin position="2"/>
        <end position="81"/>
    </location>
</feature>
<proteinExistence type="inferred from homology"/>
<dbReference type="InterPro" id="IPR045073">
    <property type="entry name" value="Omega/Tau-like"/>
</dbReference>
<dbReference type="PROSITE" id="PS50405">
    <property type="entry name" value="GST_CTER"/>
    <property type="match status" value="1"/>
</dbReference>
<dbReference type="SFLD" id="SFLDG01152">
    <property type="entry name" value="Main.3:_Omega-_and_Tau-like"/>
    <property type="match status" value="1"/>
</dbReference>
<evidence type="ECO:0000259" key="8">
    <source>
        <dbReference type="PROSITE" id="PS50404"/>
    </source>
</evidence>
<comment type="similarity">
    <text evidence="6">Belongs to the GST superfamily. Tau family.</text>
</comment>
<evidence type="ECO:0000313" key="10">
    <source>
        <dbReference type="EMBL" id="KJB72174.1"/>
    </source>
</evidence>
<dbReference type="FunFam" id="1.20.1050.10:FF:000012">
    <property type="entry name" value="Tau class glutathione S-transferase"/>
    <property type="match status" value="1"/>
</dbReference>
<dbReference type="GO" id="GO:0005829">
    <property type="term" value="C:cytosol"/>
    <property type="evidence" value="ECO:0007669"/>
    <property type="project" value="UniProtKB-SubCell"/>
</dbReference>
<evidence type="ECO:0000313" key="11">
    <source>
        <dbReference type="Proteomes" id="UP000032304"/>
    </source>
</evidence>
<dbReference type="Pfam" id="PF00043">
    <property type="entry name" value="GST_C"/>
    <property type="match status" value="1"/>
</dbReference>
<dbReference type="EC" id="2.5.1.18" evidence="2"/>
<dbReference type="SUPFAM" id="SSF47616">
    <property type="entry name" value="GST C-terminal domain-like"/>
    <property type="match status" value="1"/>
</dbReference>
<dbReference type="InterPro" id="IPR004045">
    <property type="entry name" value="Glutathione_S-Trfase_N"/>
</dbReference>
<dbReference type="PANTHER" id="PTHR11260">
    <property type="entry name" value="GLUTATHIONE S-TRANSFERASE, GST, SUPERFAMILY, GST DOMAIN CONTAINING"/>
    <property type="match status" value="1"/>
</dbReference>
<evidence type="ECO:0000256" key="6">
    <source>
        <dbReference type="ARBA" id="ARBA00025743"/>
    </source>
</evidence>
<evidence type="ECO:0000259" key="9">
    <source>
        <dbReference type="PROSITE" id="PS50405"/>
    </source>
</evidence>
<dbReference type="SFLD" id="SFLDG00358">
    <property type="entry name" value="Main_(cytGST)"/>
    <property type="match status" value="1"/>
</dbReference>
<dbReference type="GO" id="GO:0009407">
    <property type="term" value="P:toxin catabolic process"/>
    <property type="evidence" value="ECO:0007669"/>
    <property type="project" value="UniProtKB-ARBA"/>
</dbReference>
<dbReference type="CDD" id="cd03058">
    <property type="entry name" value="GST_N_Tau"/>
    <property type="match status" value="1"/>
</dbReference>
<dbReference type="InterPro" id="IPR010987">
    <property type="entry name" value="Glutathione-S-Trfase_C-like"/>
</dbReference>
<dbReference type="EMBL" id="CM001750">
    <property type="protein sequence ID" value="KJB72174.1"/>
    <property type="molecule type" value="Genomic_DNA"/>
</dbReference>
<dbReference type="InterPro" id="IPR004046">
    <property type="entry name" value="GST_C"/>
</dbReference>
<dbReference type="InterPro" id="IPR036282">
    <property type="entry name" value="Glutathione-S-Trfase_C_sf"/>
</dbReference>
<dbReference type="InterPro" id="IPR036249">
    <property type="entry name" value="Thioredoxin-like_sf"/>
</dbReference>
<dbReference type="InterPro" id="IPR045074">
    <property type="entry name" value="GST_C_Tau"/>
</dbReference>
<dbReference type="KEGG" id="gra:105774942"/>
<dbReference type="AlphaFoldDB" id="A0A0D2UU21"/>
<keyword evidence="3" id="KW-0963">Cytoplasm</keyword>
<dbReference type="eggNOG" id="KOG0406">
    <property type="taxonomic scope" value="Eukaryota"/>
</dbReference>
<reference evidence="10 11" key="1">
    <citation type="journal article" date="2012" name="Nature">
        <title>Repeated polyploidization of Gossypium genomes and the evolution of spinnable cotton fibres.</title>
        <authorList>
            <person name="Paterson A.H."/>
            <person name="Wendel J.F."/>
            <person name="Gundlach H."/>
            <person name="Guo H."/>
            <person name="Jenkins J."/>
            <person name="Jin D."/>
            <person name="Llewellyn D."/>
            <person name="Showmaker K.C."/>
            <person name="Shu S."/>
            <person name="Udall J."/>
            <person name="Yoo M.J."/>
            <person name="Byers R."/>
            <person name="Chen W."/>
            <person name="Doron-Faigenboim A."/>
            <person name="Duke M.V."/>
            <person name="Gong L."/>
            <person name="Grimwood J."/>
            <person name="Grover C."/>
            <person name="Grupp K."/>
            <person name="Hu G."/>
            <person name="Lee T.H."/>
            <person name="Li J."/>
            <person name="Lin L."/>
            <person name="Liu T."/>
            <person name="Marler B.S."/>
            <person name="Page J.T."/>
            <person name="Roberts A.W."/>
            <person name="Romanel E."/>
            <person name="Sanders W.S."/>
            <person name="Szadkowski E."/>
            <person name="Tan X."/>
            <person name="Tang H."/>
            <person name="Xu C."/>
            <person name="Wang J."/>
            <person name="Wang Z."/>
            <person name="Zhang D."/>
            <person name="Zhang L."/>
            <person name="Ashrafi H."/>
            <person name="Bedon F."/>
            <person name="Bowers J.E."/>
            <person name="Brubaker C.L."/>
            <person name="Chee P.W."/>
            <person name="Das S."/>
            <person name="Gingle A.R."/>
            <person name="Haigler C.H."/>
            <person name="Harker D."/>
            <person name="Hoffmann L.V."/>
            <person name="Hovav R."/>
            <person name="Jones D.C."/>
            <person name="Lemke C."/>
            <person name="Mansoor S."/>
            <person name="ur Rahman M."/>
            <person name="Rainville L.N."/>
            <person name="Rambani A."/>
            <person name="Reddy U.K."/>
            <person name="Rong J.K."/>
            <person name="Saranga Y."/>
            <person name="Scheffler B.E."/>
            <person name="Scheffler J.A."/>
            <person name="Stelly D.M."/>
            <person name="Triplett B.A."/>
            <person name="Van Deynze A."/>
            <person name="Vaslin M.F."/>
            <person name="Waghmare V.N."/>
            <person name="Walford S.A."/>
            <person name="Wright R.J."/>
            <person name="Zaki E.A."/>
            <person name="Zhang T."/>
            <person name="Dennis E.S."/>
            <person name="Mayer K.F."/>
            <person name="Peterson D.G."/>
            <person name="Rokhsar D.S."/>
            <person name="Wang X."/>
            <person name="Schmutz J."/>
        </authorList>
    </citation>
    <scope>NUCLEOTIDE SEQUENCE [LARGE SCALE GENOMIC DNA]</scope>
</reference>
<sequence length="224" mass="26103">MAEVKLHGFWSSPFSHRVIWALKIKGVNYEYIEEDLSNKSELLLKYNPVYKKIPVLVHGGKPIAESLVILEYIEETWPNNPLLPIDPYDKAIARFWIQFGVDKGPIFSDFFRSTGGEEQEKTTKELLEALKIIEEQALGDKKFFGGNAINLVDISYGMIAYWFKIMEEVIEVNVLEPNTLPRLCQWAQNFMEVPVIKENIPDRHKVFAYLRHIRQKLLLEHLNK</sequence>
<evidence type="ECO:0000256" key="4">
    <source>
        <dbReference type="ARBA" id="ARBA00022575"/>
    </source>
</evidence>
<keyword evidence="4" id="KW-0216">Detoxification</keyword>
<dbReference type="SUPFAM" id="SSF52833">
    <property type="entry name" value="Thioredoxin-like"/>
    <property type="match status" value="1"/>
</dbReference>
<evidence type="ECO:0000256" key="1">
    <source>
        <dbReference type="ARBA" id="ARBA00004514"/>
    </source>
</evidence>
<dbReference type="Pfam" id="PF02798">
    <property type="entry name" value="GST_N"/>
    <property type="match status" value="1"/>
</dbReference>
<accession>A0A0D2UU21</accession>
<keyword evidence="5" id="KW-0808">Transferase</keyword>
<protein>
    <recommendedName>
        <fullName evidence="2">glutathione transferase</fullName>
        <ecNumber evidence="2">2.5.1.18</ecNumber>
    </recommendedName>
</protein>
<evidence type="ECO:0000256" key="2">
    <source>
        <dbReference type="ARBA" id="ARBA00012452"/>
    </source>
</evidence>
<dbReference type="Gene3D" id="3.40.30.10">
    <property type="entry name" value="Glutaredoxin"/>
    <property type="match status" value="1"/>
</dbReference>
<organism evidence="10 11">
    <name type="scientific">Gossypium raimondii</name>
    <name type="common">Peruvian cotton</name>
    <name type="synonym">Gossypium klotzschianum subsp. raimondii</name>
    <dbReference type="NCBI Taxonomy" id="29730"/>
    <lineage>
        <taxon>Eukaryota</taxon>
        <taxon>Viridiplantae</taxon>
        <taxon>Streptophyta</taxon>
        <taxon>Embryophyta</taxon>
        <taxon>Tracheophyta</taxon>
        <taxon>Spermatophyta</taxon>
        <taxon>Magnoliopsida</taxon>
        <taxon>eudicotyledons</taxon>
        <taxon>Gunneridae</taxon>
        <taxon>Pentapetalae</taxon>
        <taxon>rosids</taxon>
        <taxon>malvids</taxon>
        <taxon>Malvales</taxon>
        <taxon>Malvaceae</taxon>
        <taxon>Malvoideae</taxon>
        <taxon>Gossypium</taxon>
    </lineage>
</organism>
<dbReference type="STRING" id="29730.A0A0D2UU21"/>
<dbReference type="SFLD" id="SFLDS00019">
    <property type="entry name" value="Glutathione_Transferase_(cytos"/>
    <property type="match status" value="1"/>
</dbReference>
<keyword evidence="11" id="KW-1185">Reference proteome</keyword>
<dbReference type="FunFam" id="3.40.30.10:FF:000014">
    <property type="entry name" value="Tau class glutathione S-transferase"/>
    <property type="match status" value="1"/>
</dbReference>
<comment type="catalytic activity">
    <reaction evidence="7">
        <text>RX + glutathione = an S-substituted glutathione + a halide anion + H(+)</text>
        <dbReference type="Rhea" id="RHEA:16437"/>
        <dbReference type="ChEBI" id="CHEBI:15378"/>
        <dbReference type="ChEBI" id="CHEBI:16042"/>
        <dbReference type="ChEBI" id="CHEBI:17792"/>
        <dbReference type="ChEBI" id="CHEBI:57925"/>
        <dbReference type="ChEBI" id="CHEBI:90779"/>
        <dbReference type="EC" id="2.5.1.18"/>
    </reaction>
</comment>